<feature type="binding site" evidence="5">
    <location>
        <position position="243"/>
    </location>
    <ligand>
        <name>substrate</name>
    </ligand>
</feature>
<dbReference type="SUPFAM" id="SSF53850">
    <property type="entry name" value="Periplasmic binding protein-like II"/>
    <property type="match status" value="1"/>
</dbReference>
<dbReference type="Gene3D" id="3.40.190.170">
    <property type="entry name" value="Bacterial extracellular solute-binding protein, family 7"/>
    <property type="match status" value="1"/>
</dbReference>
<evidence type="ECO:0000256" key="5">
    <source>
        <dbReference type="PIRSR" id="PIRSR039026-2"/>
    </source>
</evidence>
<feature type="binding site" evidence="5">
    <location>
        <position position="218"/>
    </location>
    <ligand>
        <name>Na(+)</name>
        <dbReference type="ChEBI" id="CHEBI:29101"/>
    </ligand>
</feature>
<evidence type="ECO:0000256" key="4">
    <source>
        <dbReference type="PIRSR" id="PIRSR039026-1"/>
    </source>
</evidence>
<dbReference type="GO" id="GO:0031317">
    <property type="term" value="C:tripartite ATP-independent periplasmic transporter complex"/>
    <property type="evidence" value="ECO:0007669"/>
    <property type="project" value="InterPro"/>
</dbReference>
<dbReference type="InterPro" id="IPR038404">
    <property type="entry name" value="TRAP_DctP_sf"/>
</dbReference>
<accession>A0A086XS74</accession>
<dbReference type="Proteomes" id="UP000028824">
    <property type="component" value="Unassembled WGS sequence"/>
</dbReference>
<dbReference type="STRING" id="1105367.CG50_07715"/>
<keyword evidence="8" id="KW-1185">Reference proteome</keyword>
<feature type="binding site" evidence="5">
    <location>
        <position position="217"/>
    </location>
    <ligand>
        <name>substrate</name>
    </ligand>
</feature>
<keyword evidence="5" id="KW-0479">Metal-binding</keyword>
<dbReference type="PANTHER" id="PTHR33376:SF5">
    <property type="entry name" value="EXTRACYTOPLASMIC SOLUTE RECEPTOR PROTEIN"/>
    <property type="match status" value="1"/>
</dbReference>
<comment type="subcellular location">
    <subcellularLocation>
        <location evidence="1">Periplasm</location>
    </subcellularLocation>
</comment>
<dbReference type="GO" id="GO:0042597">
    <property type="term" value="C:periplasmic space"/>
    <property type="evidence" value="ECO:0007669"/>
    <property type="project" value="UniProtKB-SubCell"/>
</dbReference>
<dbReference type="PROSITE" id="PS51318">
    <property type="entry name" value="TAT"/>
    <property type="match status" value="1"/>
</dbReference>
<evidence type="ECO:0000256" key="3">
    <source>
        <dbReference type="ARBA" id="ARBA00022764"/>
    </source>
</evidence>
<dbReference type="EMBL" id="JFZB01000033">
    <property type="protein sequence ID" value="KFI24874.1"/>
    <property type="molecule type" value="Genomic_DNA"/>
</dbReference>
<keyword evidence="2 6" id="KW-0732">Signal</keyword>
<comment type="caution">
    <text evidence="7">The sequence shown here is derived from an EMBL/GenBank/DDBJ whole genome shotgun (WGS) entry which is preliminary data.</text>
</comment>
<dbReference type="PANTHER" id="PTHR33376">
    <property type="match status" value="1"/>
</dbReference>
<dbReference type="PIRSF" id="PIRSF039026">
    <property type="entry name" value="SiaP"/>
    <property type="match status" value="1"/>
</dbReference>
<feature type="signal peptide" evidence="6">
    <location>
        <begin position="1"/>
        <end position="24"/>
    </location>
</feature>
<dbReference type="eggNOG" id="COG4663">
    <property type="taxonomic scope" value="Bacteria"/>
</dbReference>
<feature type="chain" id="PRO_5001817078" evidence="6">
    <location>
        <begin position="25"/>
        <end position="366"/>
    </location>
</feature>
<dbReference type="GO" id="GO:0055085">
    <property type="term" value="P:transmembrane transport"/>
    <property type="evidence" value="ECO:0007669"/>
    <property type="project" value="InterPro"/>
</dbReference>
<dbReference type="Pfam" id="PF03480">
    <property type="entry name" value="DctP"/>
    <property type="match status" value="1"/>
</dbReference>
<organism evidence="7 8">
    <name type="scientific">Paenirhodobacter enshiensis</name>
    <dbReference type="NCBI Taxonomy" id="1105367"/>
    <lineage>
        <taxon>Bacteria</taxon>
        <taxon>Pseudomonadati</taxon>
        <taxon>Pseudomonadota</taxon>
        <taxon>Alphaproteobacteria</taxon>
        <taxon>Rhodobacterales</taxon>
        <taxon>Rhodobacter group</taxon>
        <taxon>Paenirhodobacter</taxon>
    </lineage>
</organism>
<protein>
    <submittedName>
        <fullName evidence="7">ABC transporter substrate-binding protein</fullName>
    </submittedName>
</protein>
<dbReference type="GO" id="GO:0046872">
    <property type="term" value="F:metal ion binding"/>
    <property type="evidence" value="ECO:0007669"/>
    <property type="project" value="UniProtKB-KW"/>
</dbReference>
<dbReference type="NCBIfam" id="NF037995">
    <property type="entry name" value="TRAP_S1"/>
    <property type="match status" value="1"/>
</dbReference>
<dbReference type="InterPro" id="IPR026289">
    <property type="entry name" value="SBP_TakP-like"/>
</dbReference>
<evidence type="ECO:0000256" key="1">
    <source>
        <dbReference type="ARBA" id="ARBA00004418"/>
    </source>
</evidence>
<proteinExistence type="predicted"/>
<sequence length="366" mass="40585">MHRRSFITRAGLVAAASTAATALAAPAIAQANPKITWRLTSSYPKSLDTLFGISTELSNRIAEITEGNFQIQVFAPGEIVPGLQALDAVQAGTVECAHTLSTFYVGKNPAFAFDTSLPFGLNTRQHNSWLFYGGGLELVNDFLKQYNVHAIPAGNTGAQMGGWYRKEIKSLDDLKGLKMRIAGVGGTIMSRLGVIPQQIAGGDIYASLEKGTIDAVEFSGPYDDEKLGFYKVAPYYYAPGWWEGTANVPLYVNLDKWNELPKHYQAAIEAVSTETLTRCVAKYDARNPDALYRLVANGAQLRTFPNDVLEAAFRESRAYYTEVAAQNADFKKFYDNWLPYWQKEQVWFRFAELPFDAMASQHAQVK</sequence>
<dbReference type="RefSeq" id="WP_036639243.1">
    <property type="nucleotide sequence ID" value="NZ_JFZB01000033.1"/>
</dbReference>
<evidence type="ECO:0000313" key="7">
    <source>
        <dbReference type="EMBL" id="KFI24874.1"/>
    </source>
</evidence>
<evidence type="ECO:0000256" key="2">
    <source>
        <dbReference type="ARBA" id="ARBA00022729"/>
    </source>
</evidence>
<gene>
    <name evidence="7" type="ORF">CG50_07715</name>
</gene>
<name>A0A086XS74_9RHOB</name>
<reference evidence="7 8" key="1">
    <citation type="submission" date="2014-03" db="EMBL/GenBank/DDBJ databases">
        <title>Genome of Paenirhodobacter enshiensis DW2-9.</title>
        <authorList>
            <person name="Wang D."/>
            <person name="Wang G."/>
        </authorList>
    </citation>
    <scope>NUCLEOTIDE SEQUENCE [LARGE SCALE GENOMIC DNA]</scope>
    <source>
        <strain evidence="7 8">DW2-9</strain>
    </source>
</reference>
<keyword evidence="3" id="KW-0574">Periplasm</keyword>
<dbReference type="InterPro" id="IPR006311">
    <property type="entry name" value="TAT_signal"/>
</dbReference>
<evidence type="ECO:0000313" key="8">
    <source>
        <dbReference type="Proteomes" id="UP000028824"/>
    </source>
</evidence>
<dbReference type="Gene3D" id="3.40.190.10">
    <property type="entry name" value="Periplasmic binding protein-like II"/>
    <property type="match status" value="1"/>
</dbReference>
<dbReference type="InterPro" id="IPR018389">
    <property type="entry name" value="DctP_fam"/>
</dbReference>
<dbReference type="OrthoDB" id="9780733at2"/>
<evidence type="ECO:0000256" key="6">
    <source>
        <dbReference type="SAM" id="SignalP"/>
    </source>
</evidence>
<feature type="binding site" evidence="4">
    <location>
        <position position="159"/>
    </location>
    <ligand>
        <name>substrate</name>
    </ligand>
</feature>
<dbReference type="AlphaFoldDB" id="A0A086XS74"/>
<feature type="binding site" evidence="4">
    <location>
        <position position="180"/>
    </location>
    <ligand>
        <name>substrate</name>
    </ligand>
</feature>